<keyword evidence="2" id="KW-0406">Ion transport</keyword>
<dbReference type="GO" id="GO:0006874">
    <property type="term" value="P:intracellular calcium ion homeostasis"/>
    <property type="evidence" value="ECO:0007669"/>
    <property type="project" value="TreeGrafter"/>
</dbReference>
<dbReference type="SMR" id="A0A445J0C2"/>
<gene>
    <name evidence="4" type="ORF">D0Y65_024000</name>
</gene>
<accession>A0A445J0C2</accession>
<proteinExistence type="predicted"/>
<dbReference type="AlphaFoldDB" id="A0A445J0C2"/>
<evidence type="ECO:0000256" key="1">
    <source>
        <dbReference type="ARBA" id="ARBA00022449"/>
    </source>
</evidence>
<keyword evidence="1" id="KW-0813">Transport</keyword>
<keyword evidence="3" id="KW-0472">Membrane</keyword>
<keyword evidence="3" id="KW-1133">Transmembrane helix</keyword>
<dbReference type="InterPro" id="IPR004713">
    <property type="entry name" value="CaH_exchang"/>
</dbReference>
<protein>
    <submittedName>
        <fullName evidence="4">Vacuolar cation/proton exchanger 3</fullName>
    </submittedName>
</protein>
<organism evidence="4 5">
    <name type="scientific">Glycine soja</name>
    <name type="common">Wild soybean</name>
    <dbReference type="NCBI Taxonomy" id="3848"/>
    <lineage>
        <taxon>Eukaryota</taxon>
        <taxon>Viridiplantae</taxon>
        <taxon>Streptophyta</taxon>
        <taxon>Embryophyta</taxon>
        <taxon>Tracheophyta</taxon>
        <taxon>Spermatophyta</taxon>
        <taxon>Magnoliopsida</taxon>
        <taxon>eudicotyledons</taxon>
        <taxon>Gunneridae</taxon>
        <taxon>Pentapetalae</taxon>
        <taxon>rosids</taxon>
        <taxon>fabids</taxon>
        <taxon>Fabales</taxon>
        <taxon>Fabaceae</taxon>
        <taxon>Papilionoideae</taxon>
        <taxon>50 kb inversion clade</taxon>
        <taxon>NPAAA clade</taxon>
        <taxon>indigoferoid/millettioid clade</taxon>
        <taxon>Phaseoleae</taxon>
        <taxon>Glycine</taxon>
        <taxon>Glycine subgen. Soja</taxon>
    </lineage>
</organism>
<name>A0A445J0C2_GLYSO</name>
<evidence type="ECO:0000256" key="3">
    <source>
        <dbReference type="SAM" id="Phobius"/>
    </source>
</evidence>
<feature type="transmembrane region" description="Helical" evidence="3">
    <location>
        <begin position="12"/>
        <end position="34"/>
    </location>
</feature>
<dbReference type="GO" id="GO:0009705">
    <property type="term" value="C:plant-type vacuole membrane"/>
    <property type="evidence" value="ECO:0007669"/>
    <property type="project" value="TreeGrafter"/>
</dbReference>
<feature type="transmembrane region" description="Helical" evidence="3">
    <location>
        <begin position="46"/>
        <end position="65"/>
    </location>
</feature>
<dbReference type="PANTHER" id="PTHR31503:SF42">
    <property type="entry name" value="VACUOLAR CATION_PROTON EXCHANGER"/>
    <property type="match status" value="1"/>
</dbReference>
<keyword evidence="3" id="KW-0812">Transmembrane</keyword>
<keyword evidence="5" id="KW-1185">Reference proteome</keyword>
<evidence type="ECO:0000256" key="2">
    <source>
        <dbReference type="ARBA" id="ARBA00023065"/>
    </source>
</evidence>
<dbReference type="EMBL" id="QZWG01000009">
    <property type="protein sequence ID" value="RZB91820.1"/>
    <property type="molecule type" value="Genomic_DNA"/>
</dbReference>
<sequence length="66" mass="7354">MQDISLGVTMGSATQISMFVVPLSVFVAWIMGIRMDSDFNLLETRCLSFTIIITMFTLQVCTMPSI</sequence>
<dbReference type="PANTHER" id="PTHR31503">
    <property type="entry name" value="VACUOLAR CALCIUM ION TRANSPORTER"/>
    <property type="match status" value="1"/>
</dbReference>
<keyword evidence="1" id="KW-0050">Antiport</keyword>
<dbReference type="Proteomes" id="UP000289340">
    <property type="component" value="Chromosome 9"/>
</dbReference>
<evidence type="ECO:0000313" key="4">
    <source>
        <dbReference type="EMBL" id="RZB91820.1"/>
    </source>
</evidence>
<dbReference type="GO" id="GO:0015369">
    <property type="term" value="F:calcium:proton antiporter activity"/>
    <property type="evidence" value="ECO:0007669"/>
    <property type="project" value="TreeGrafter"/>
</dbReference>
<comment type="caution">
    <text evidence="4">The sequence shown here is derived from an EMBL/GenBank/DDBJ whole genome shotgun (WGS) entry which is preliminary data.</text>
</comment>
<evidence type="ECO:0000313" key="5">
    <source>
        <dbReference type="Proteomes" id="UP000289340"/>
    </source>
</evidence>
<reference evidence="4 5" key="1">
    <citation type="submission" date="2018-09" db="EMBL/GenBank/DDBJ databases">
        <title>A high-quality reference genome of wild soybean provides a powerful tool to mine soybean genomes.</title>
        <authorList>
            <person name="Xie M."/>
            <person name="Chung C.Y.L."/>
            <person name="Li M.-W."/>
            <person name="Wong F.-L."/>
            <person name="Chan T.-F."/>
            <person name="Lam H.-M."/>
        </authorList>
    </citation>
    <scope>NUCLEOTIDE SEQUENCE [LARGE SCALE GENOMIC DNA]</scope>
    <source>
        <strain evidence="5">cv. W05</strain>
        <tissue evidence="4">Hypocotyl of etiolated seedlings</tissue>
    </source>
</reference>